<keyword evidence="3" id="KW-1185">Reference proteome</keyword>
<dbReference type="RefSeq" id="WP_091407244.1">
    <property type="nucleotide sequence ID" value="NZ_FOAB01000003.1"/>
</dbReference>
<evidence type="ECO:0000313" key="3">
    <source>
        <dbReference type="Proteomes" id="UP000198521"/>
    </source>
</evidence>
<sequence length="241" mass="28025">MLRRNFIKISGLGITALSLSSFHMIQSEFSKDDLMGKSDPVFYGDTYKLRKEAHEAFLKMKAKASESGIKIKTVSSYRNYAHQNRIWERKYKKFTKEGLSPIEAINKIIEYSTIPGTSRHHWGTDIDIVDGNPKQPKGLLLEKNFHEEGPFCKFKEWMDINANSFGFFLVYTNKKDRKGFKYEPWHYSYAPLSIPMLKSYKKLNLKNELQSANLLGSDQFTIDFIQKYISENVLDINPKLL</sequence>
<dbReference type="AlphaFoldDB" id="A0A1H7M0N6"/>
<protein>
    <submittedName>
        <fullName evidence="2">D-alanyl-D-alanine carboxypeptidase</fullName>
    </submittedName>
</protein>
<dbReference type="InterPro" id="IPR052179">
    <property type="entry name" value="DD-CPase-like"/>
</dbReference>
<gene>
    <name evidence="2" type="ORF">SAMN04487910_1548</name>
</gene>
<keyword evidence="2" id="KW-0378">Hydrolase</keyword>
<evidence type="ECO:0000259" key="1">
    <source>
        <dbReference type="Pfam" id="PF02557"/>
    </source>
</evidence>
<dbReference type="InterPro" id="IPR009045">
    <property type="entry name" value="Zn_M74/Hedgehog-like"/>
</dbReference>
<keyword evidence="2" id="KW-0645">Protease</keyword>
<dbReference type="GO" id="GO:0006508">
    <property type="term" value="P:proteolysis"/>
    <property type="evidence" value="ECO:0007669"/>
    <property type="project" value="InterPro"/>
</dbReference>
<dbReference type="PANTHER" id="PTHR34385:SF1">
    <property type="entry name" value="PEPTIDOGLYCAN L-ALANYL-D-GLUTAMATE ENDOPEPTIDASE CWLK"/>
    <property type="match status" value="1"/>
</dbReference>
<proteinExistence type="predicted"/>
<dbReference type="STRING" id="1038014.SAMN04487910_1548"/>
<dbReference type="OrthoDB" id="9792074at2"/>
<dbReference type="CDD" id="cd14847">
    <property type="entry name" value="DD-carboxypeptidase_like"/>
    <property type="match status" value="1"/>
</dbReference>
<reference evidence="2 3" key="1">
    <citation type="submission" date="2016-10" db="EMBL/GenBank/DDBJ databases">
        <authorList>
            <person name="de Groot N.N."/>
        </authorList>
    </citation>
    <scope>NUCLEOTIDE SEQUENCE [LARGE SCALE GENOMIC DNA]</scope>
    <source>
        <strain evidence="2 3">DSM 25232</strain>
    </source>
</reference>
<evidence type="ECO:0000313" key="2">
    <source>
        <dbReference type="EMBL" id="SEL04305.1"/>
    </source>
</evidence>
<feature type="domain" description="D-alanyl-D-alanine carboxypeptidase-like core" evidence="1">
    <location>
        <begin position="48"/>
        <end position="191"/>
    </location>
</feature>
<accession>A0A1H7M0N6</accession>
<dbReference type="Gene3D" id="3.30.1380.10">
    <property type="match status" value="1"/>
</dbReference>
<dbReference type="Proteomes" id="UP000198521">
    <property type="component" value="Unassembled WGS sequence"/>
</dbReference>
<dbReference type="EMBL" id="FOAB01000003">
    <property type="protein sequence ID" value="SEL04305.1"/>
    <property type="molecule type" value="Genomic_DNA"/>
</dbReference>
<organism evidence="2 3">
    <name type="scientific">Aquimarina amphilecti</name>
    <dbReference type="NCBI Taxonomy" id="1038014"/>
    <lineage>
        <taxon>Bacteria</taxon>
        <taxon>Pseudomonadati</taxon>
        <taxon>Bacteroidota</taxon>
        <taxon>Flavobacteriia</taxon>
        <taxon>Flavobacteriales</taxon>
        <taxon>Flavobacteriaceae</taxon>
        <taxon>Aquimarina</taxon>
    </lineage>
</organism>
<dbReference type="GO" id="GO:0004180">
    <property type="term" value="F:carboxypeptidase activity"/>
    <property type="evidence" value="ECO:0007669"/>
    <property type="project" value="UniProtKB-KW"/>
</dbReference>
<name>A0A1H7M0N6_AQUAM</name>
<dbReference type="SUPFAM" id="SSF55166">
    <property type="entry name" value="Hedgehog/DD-peptidase"/>
    <property type="match status" value="1"/>
</dbReference>
<keyword evidence="2" id="KW-0121">Carboxypeptidase</keyword>
<dbReference type="Pfam" id="PF02557">
    <property type="entry name" value="VanY"/>
    <property type="match status" value="1"/>
</dbReference>
<dbReference type="PANTHER" id="PTHR34385">
    <property type="entry name" value="D-ALANYL-D-ALANINE CARBOXYPEPTIDASE"/>
    <property type="match status" value="1"/>
</dbReference>
<dbReference type="InterPro" id="IPR003709">
    <property type="entry name" value="VanY-like_core_dom"/>
</dbReference>